<dbReference type="NCBIfam" id="NF033854">
    <property type="entry name" value="esterase_BioV"/>
    <property type="match status" value="1"/>
</dbReference>
<evidence type="ECO:0008006" key="3">
    <source>
        <dbReference type="Google" id="ProtNLM"/>
    </source>
</evidence>
<dbReference type="Proteomes" id="UP000186074">
    <property type="component" value="Chromosome"/>
</dbReference>
<dbReference type="RefSeq" id="WP_076086099.1">
    <property type="nucleotide sequence ID" value="NZ_CP019070.1"/>
</dbReference>
<dbReference type="SUPFAM" id="SSF53474">
    <property type="entry name" value="alpha/beta-Hydrolases"/>
    <property type="match status" value="1"/>
</dbReference>
<name>A0A1P8KM15_9BACT</name>
<protein>
    <recommendedName>
        <fullName evidence="3">Pimelyl-ACP methyl ester esterase BioV</fullName>
    </recommendedName>
</protein>
<dbReference type="AlphaFoldDB" id="A0A1P8KM15"/>
<dbReference type="Gene3D" id="3.40.50.1820">
    <property type="entry name" value="alpha/beta hydrolase"/>
    <property type="match status" value="1"/>
</dbReference>
<dbReference type="InterPro" id="IPR029058">
    <property type="entry name" value="AB_hydrolase_fold"/>
</dbReference>
<dbReference type="KEGG" id="alp:LPB137_06715"/>
<organism evidence="1 2">
    <name type="scientific">Poseidonibacter parvus</name>
    <dbReference type="NCBI Taxonomy" id="1850254"/>
    <lineage>
        <taxon>Bacteria</taxon>
        <taxon>Pseudomonadati</taxon>
        <taxon>Campylobacterota</taxon>
        <taxon>Epsilonproteobacteria</taxon>
        <taxon>Campylobacterales</taxon>
        <taxon>Arcobacteraceae</taxon>
        <taxon>Poseidonibacter</taxon>
    </lineage>
</organism>
<dbReference type="EMBL" id="CP019070">
    <property type="protein sequence ID" value="APW65558.1"/>
    <property type="molecule type" value="Genomic_DNA"/>
</dbReference>
<sequence length="173" mass="20309">MISKTYFSGFCLENEEELFSEYIIKNDFTVSGFSYGAIKAFEEVLSSKQRVDKLQLFSPAFFQEQDEKFKRMQLMFFKKDANAYCANFLENIAYPSNIDCSKYFVQGNYEQLDELINYEWSEDKLEQLERKGTKIEVFLGADDKICDSLKAKDFFAKYASVYYIKNVGHILNK</sequence>
<dbReference type="OrthoDB" id="5343449at2"/>
<proteinExistence type="predicted"/>
<gene>
    <name evidence="1" type="ORF">LPB137_06715</name>
</gene>
<keyword evidence="2" id="KW-1185">Reference proteome</keyword>
<accession>A0A1P8KM15</accession>
<dbReference type="STRING" id="1850254.LPB137_06715"/>
<evidence type="ECO:0000313" key="2">
    <source>
        <dbReference type="Proteomes" id="UP000186074"/>
    </source>
</evidence>
<evidence type="ECO:0000313" key="1">
    <source>
        <dbReference type="EMBL" id="APW65558.1"/>
    </source>
</evidence>
<reference evidence="1 2" key="1">
    <citation type="submission" date="2017-01" db="EMBL/GenBank/DDBJ databases">
        <title>Genome sequencing of Arcobacter sp. LPB0137.</title>
        <authorList>
            <person name="Lee G.-W."/>
            <person name="Yi H."/>
        </authorList>
    </citation>
    <scope>NUCLEOTIDE SEQUENCE [LARGE SCALE GENOMIC DNA]</scope>
    <source>
        <strain evidence="1 2">LPB0137</strain>
    </source>
</reference>